<evidence type="ECO:0000313" key="10">
    <source>
        <dbReference type="Proteomes" id="UP000825935"/>
    </source>
</evidence>
<dbReference type="GO" id="GO:1990879">
    <property type="term" value="C:CST complex"/>
    <property type="evidence" value="ECO:0007669"/>
    <property type="project" value="TreeGrafter"/>
</dbReference>
<dbReference type="Pfam" id="PF15491">
    <property type="entry name" value="CTC1_2"/>
    <property type="match status" value="1"/>
</dbReference>
<dbReference type="PANTHER" id="PTHR14865">
    <property type="entry name" value="CST COMPLEX SUBUNIT CTC1"/>
    <property type="match status" value="1"/>
</dbReference>
<comment type="caution">
    <text evidence="9">The sequence shown here is derived from an EMBL/GenBank/DDBJ whole genome shotgun (WGS) entry which is preliminary data.</text>
</comment>
<reference evidence="9" key="1">
    <citation type="submission" date="2021-08" db="EMBL/GenBank/DDBJ databases">
        <title>WGS assembly of Ceratopteris richardii.</title>
        <authorList>
            <person name="Marchant D.B."/>
            <person name="Chen G."/>
            <person name="Jenkins J."/>
            <person name="Shu S."/>
            <person name="Leebens-Mack J."/>
            <person name="Grimwood J."/>
            <person name="Schmutz J."/>
            <person name="Soltis P."/>
            <person name="Soltis D."/>
            <person name="Chen Z.-H."/>
        </authorList>
    </citation>
    <scope>NUCLEOTIDE SEQUENCE</scope>
    <source>
        <strain evidence="9">Whitten #5841</strain>
        <tissue evidence="9">Leaf</tissue>
    </source>
</reference>
<dbReference type="PANTHER" id="PTHR14865:SF2">
    <property type="entry name" value="CST COMPLEX SUBUNIT CTC1"/>
    <property type="match status" value="1"/>
</dbReference>
<evidence type="ECO:0000256" key="8">
    <source>
        <dbReference type="ARBA" id="ARBA00023242"/>
    </source>
</evidence>
<dbReference type="GO" id="GO:0003697">
    <property type="term" value="F:single-stranded DNA binding"/>
    <property type="evidence" value="ECO:0007669"/>
    <property type="project" value="TreeGrafter"/>
</dbReference>
<name>A0A8T2RMH2_CERRI</name>
<dbReference type="OrthoDB" id="2314520at2759"/>
<keyword evidence="7" id="KW-0238">DNA-binding</keyword>
<keyword evidence="10" id="KW-1185">Reference proteome</keyword>
<evidence type="ECO:0000256" key="7">
    <source>
        <dbReference type="ARBA" id="ARBA00023125"/>
    </source>
</evidence>
<protein>
    <recommendedName>
        <fullName evidence="4">CST complex subunit CTC1</fullName>
    </recommendedName>
</protein>
<dbReference type="InterPro" id="IPR042617">
    <property type="entry name" value="CTC1-like"/>
</dbReference>
<organism evidence="9 10">
    <name type="scientific">Ceratopteris richardii</name>
    <name type="common">Triangle waterfern</name>
    <dbReference type="NCBI Taxonomy" id="49495"/>
    <lineage>
        <taxon>Eukaryota</taxon>
        <taxon>Viridiplantae</taxon>
        <taxon>Streptophyta</taxon>
        <taxon>Embryophyta</taxon>
        <taxon>Tracheophyta</taxon>
        <taxon>Polypodiopsida</taxon>
        <taxon>Polypodiidae</taxon>
        <taxon>Polypodiales</taxon>
        <taxon>Pteridineae</taxon>
        <taxon>Pteridaceae</taxon>
        <taxon>Parkerioideae</taxon>
        <taxon>Ceratopteris</taxon>
    </lineage>
</organism>
<evidence type="ECO:0000256" key="1">
    <source>
        <dbReference type="ARBA" id="ARBA00004123"/>
    </source>
</evidence>
<dbReference type="InterPro" id="IPR028262">
    <property type="entry name" value="CTC1_plant"/>
</dbReference>
<gene>
    <name evidence="9" type="ORF">KP509_25G006300</name>
</gene>
<keyword evidence="6" id="KW-0779">Telomere</keyword>
<dbReference type="Proteomes" id="UP000825935">
    <property type="component" value="Chromosome 25"/>
</dbReference>
<dbReference type="AlphaFoldDB" id="A0A8T2RMH2"/>
<evidence type="ECO:0000256" key="5">
    <source>
        <dbReference type="ARBA" id="ARBA00022454"/>
    </source>
</evidence>
<keyword evidence="5" id="KW-0158">Chromosome</keyword>
<evidence type="ECO:0000313" key="9">
    <source>
        <dbReference type="EMBL" id="KAH7297669.1"/>
    </source>
</evidence>
<dbReference type="GO" id="GO:0042162">
    <property type="term" value="F:telomeric DNA binding"/>
    <property type="evidence" value="ECO:0007669"/>
    <property type="project" value="TreeGrafter"/>
</dbReference>
<dbReference type="GO" id="GO:0045740">
    <property type="term" value="P:positive regulation of DNA replication"/>
    <property type="evidence" value="ECO:0007669"/>
    <property type="project" value="TreeGrafter"/>
</dbReference>
<accession>A0A8T2RMH2</accession>
<evidence type="ECO:0000256" key="4">
    <source>
        <dbReference type="ARBA" id="ARBA00016175"/>
    </source>
</evidence>
<proteinExistence type="inferred from homology"/>
<dbReference type="EMBL" id="CM035430">
    <property type="protein sequence ID" value="KAH7297669.1"/>
    <property type="molecule type" value="Genomic_DNA"/>
</dbReference>
<comment type="subcellular location">
    <subcellularLocation>
        <location evidence="2">Chromosome</location>
        <location evidence="2">Telomere</location>
    </subcellularLocation>
    <subcellularLocation>
        <location evidence="1">Nucleus</location>
    </subcellularLocation>
</comment>
<keyword evidence="8" id="KW-0539">Nucleus</keyword>
<comment type="similarity">
    <text evidence="3">Belongs to the CTC1 family.</text>
</comment>
<evidence type="ECO:0000256" key="3">
    <source>
        <dbReference type="ARBA" id="ARBA00006332"/>
    </source>
</evidence>
<dbReference type="GO" id="GO:0010833">
    <property type="term" value="P:telomere maintenance via telomere lengthening"/>
    <property type="evidence" value="ECO:0007669"/>
    <property type="project" value="TreeGrafter"/>
</dbReference>
<evidence type="ECO:0000256" key="6">
    <source>
        <dbReference type="ARBA" id="ARBA00022895"/>
    </source>
</evidence>
<evidence type="ECO:0000256" key="2">
    <source>
        <dbReference type="ARBA" id="ARBA00004574"/>
    </source>
</evidence>
<sequence length="548" mass="61331">MQQGFSPAEKPTMEQGCATAETIITVQELLEREAYLSVHHYPPVLDAGNVGERKLPCWTNPTSEPTGLSCSLLGSTSSASVNNLNRGAENVSPTGSAGQQMVGLKTENSRLRGSLLCFSEITYFLHGWIQLWNDSPHEANSLAFSDVSGTIPCALTEFDPEILGHPVRLISWSFIFLRKSEGFLEVRQLSMLEISQYLPRRPIFICPEAADVPNLVLETPPSKQKFKSPRHSFAGQVRFISPPFAVPQGECRSKHAGSQTPSLTTKNHLRDLTNCYKKTRVSVHGVSASRSFKVGRGSRVSQGKPLLGFFIGLSPCTHKPSCSIPKMDSSDILENIVDHEDEERYKQFTFYVYFSGSIVAWRPLLLATSGKCVCLTRLRKKVLVANEIGMRYSIYAATRISSIARCTSSSAENTEMGEIGCILHVKLSNFTKDVNQRGNQHLWQQNQVGSYIGIVTEIFLKGGLLELDGHVWLLLTHQPLSHIHGLRVGARVRQHQLTLVFSSVWIKKAFQNMTVIYEHVCYKRTLHIKLPMLIFCLHWFFSPELDRP</sequence>